<name>A0A8H7CZE9_9AGAR</name>
<evidence type="ECO:0000313" key="3">
    <source>
        <dbReference type="Proteomes" id="UP000620124"/>
    </source>
</evidence>
<dbReference type="InterPro" id="IPR008979">
    <property type="entry name" value="Galactose-bd-like_sf"/>
</dbReference>
<keyword evidence="1" id="KW-0732">Signal</keyword>
<evidence type="ECO:0000313" key="2">
    <source>
        <dbReference type="EMBL" id="KAF7353591.1"/>
    </source>
</evidence>
<reference evidence="2" key="1">
    <citation type="submission" date="2020-05" db="EMBL/GenBank/DDBJ databases">
        <title>Mycena genomes resolve the evolution of fungal bioluminescence.</title>
        <authorList>
            <person name="Tsai I.J."/>
        </authorList>
    </citation>
    <scope>NUCLEOTIDE SEQUENCE</scope>
    <source>
        <strain evidence="2">CCC161011</strain>
    </source>
</reference>
<gene>
    <name evidence="2" type="ORF">MVEN_01043400</name>
</gene>
<dbReference type="PANTHER" id="PTHR36848">
    <property type="entry name" value="DNA-BINDING PROTEIN (PUTATIVE SECRETED PROTEIN)-RELATED"/>
    <property type="match status" value="1"/>
</dbReference>
<dbReference type="Gene3D" id="2.60.120.260">
    <property type="entry name" value="Galactose-binding domain-like"/>
    <property type="match status" value="1"/>
</dbReference>
<dbReference type="EMBL" id="JACAZI010000008">
    <property type="protein sequence ID" value="KAF7353591.1"/>
    <property type="molecule type" value="Genomic_DNA"/>
</dbReference>
<dbReference type="AlphaFoldDB" id="A0A8H7CZE9"/>
<dbReference type="Pfam" id="PF17132">
    <property type="entry name" value="Glyco_hydro_106"/>
    <property type="match status" value="1"/>
</dbReference>
<accession>A0A8H7CZE9</accession>
<dbReference type="SUPFAM" id="SSF49785">
    <property type="entry name" value="Galactose-binding domain-like"/>
    <property type="match status" value="1"/>
</dbReference>
<proteinExistence type="predicted"/>
<comment type="caution">
    <text evidence="2">The sequence shown here is derived from an EMBL/GenBank/DDBJ whole genome shotgun (WGS) entry which is preliminary data.</text>
</comment>
<keyword evidence="3" id="KW-1185">Reference proteome</keyword>
<feature type="chain" id="PRO_5034455892" evidence="1">
    <location>
        <begin position="21"/>
        <end position="1010"/>
    </location>
</feature>
<dbReference type="InterPro" id="IPR053161">
    <property type="entry name" value="Ulvan_degrading_GH"/>
</dbReference>
<evidence type="ECO:0000256" key="1">
    <source>
        <dbReference type="SAM" id="SignalP"/>
    </source>
</evidence>
<dbReference type="Proteomes" id="UP000620124">
    <property type="component" value="Unassembled WGS sequence"/>
</dbReference>
<dbReference type="OrthoDB" id="2588159at2759"/>
<feature type="signal peptide" evidence="1">
    <location>
        <begin position="1"/>
        <end position="20"/>
    </location>
</feature>
<sequence>MFPLWILVFATLRWPTRIAASLTGELGSFASPKTGVKWRYWIEDASASPDILRSDVAEIARVGSSGFELLSYQSYGGEAQNTGVPIISFATRQILPLDQIFFVNVTAVLVEAAMDNNLTIDFSMGPDQGAGVPVFPDDVDMEGMNTELVFGSRFLTPGETFSGPLPNPTVFPMVSGLDNQIDSANITTMRLVSAVVAELVPGANSSAARVSLDWNTVQDLTSQVDSSSSISFTAPNSSSVLLAYYSRRNGFPEARRGFNGSFLDEPGSWGSWVVDHFSPKGANVSISFIEQNILARDNIGAMAAQPGVGSYMWEDSMEFFAQLFWTDTFPQRFTERHGFEINKTLPVLHTLPNRGPRVNQTFDFGSTVDWAKFLEDYQDTLTSLYVDYMSTFRDWSHTVGFQFSNQPAYNFRLDVSASSAVPDAPEIESLGVPTIDEARQLSGGVHLGNHTIFSSETGANPGETYTIRMAELLLDAKTQYAGGVNVALLHGFPYSGSYPGTTWPGITTFGYRFADMHGPRMPGWDSYKEYLDFLKRTQYVLQSGVAKVDIGIYRKDYDITGTPPFQGNSLVNAGYTYEYVSPENLKLPAVSVSNGRLASGGPAYKAFILNRAPNVTLDAAQRILEYAQSGLPMVISGPVPSDIPGFETNGTQKAQVQALMQQLLNETNVMVVGNETQVPSALVSLGVLPAASVSAPSTTIYTIRRDVPSASYFYLFNSGNATENFTLTLRPDIAGTPFFLDAFTAEVLPVALWTTDSGAISIPSLSLAPTETALFAVSNADTFEGVGVPIAHLSALDSPAVAVGNANGTLEIQSTSEGVFSYTLSTGDTGSVNVTLAGETTRTLSGWQLGIVAWTPPQNLSTIDPVLVPQPVFNLTQGLVPWNSLEGQANTSGVGTYNTTFDWDTHSGAVGVRLDFGTVFHTIKAFVNDVQIPTADPSSPVVDITQFVVTGSNTIRVEAASTLLNAVNAVPQVASLGFLRTQTGIIPANQAYGLVDPVQLIPYGRATISL</sequence>
<protein>
    <submittedName>
        <fullName evidence="2">Secreted protein</fullName>
    </submittedName>
</protein>
<organism evidence="2 3">
    <name type="scientific">Mycena venus</name>
    <dbReference type="NCBI Taxonomy" id="2733690"/>
    <lineage>
        <taxon>Eukaryota</taxon>
        <taxon>Fungi</taxon>
        <taxon>Dikarya</taxon>
        <taxon>Basidiomycota</taxon>
        <taxon>Agaricomycotina</taxon>
        <taxon>Agaricomycetes</taxon>
        <taxon>Agaricomycetidae</taxon>
        <taxon>Agaricales</taxon>
        <taxon>Marasmiineae</taxon>
        <taxon>Mycenaceae</taxon>
        <taxon>Mycena</taxon>
    </lineage>
</organism>
<dbReference type="PANTHER" id="PTHR36848:SF2">
    <property type="entry name" value="SECRETED PROTEIN"/>
    <property type="match status" value="1"/>
</dbReference>